<evidence type="ECO:0000313" key="1">
    <source>
        <dbReference type="EMBL" id="SVA74851.1"/>
    </source>
</evidence>
<dbReference type="Pfam" id="PF19515">
    <property type="entry name" value="DUF6048"/>
    <property type="match status" value="1"/>
</dbReference>
<dbReference type="InterPro" id="IPR046111">
    <property type="entry name" value="DUF6048"/>
</dbReference>
<proteinExistence type="predicted"/>
<reference evidence="1" key="1">
    <citation type="submission" date="2018-05" db="EMBL/GenBank/DDBJ databases">
        <authorList>
            <person name="Lanie J.A."/>
            <person name="Ng W.-L."/>
            <person name="Kazmierczak K.M."/>
            <person name="Andrzejewski T.M."/>
            <person name="Davidsen T.M."/>
            <person name="Wayne K.J."/>
            <person name="Tettelin H."/>
            <person name="Glass J.I."/>
            <person name="Rusch D."/>
            <person name="Podicherti R."/>
            <person name="Tsui H.-C.T."/>
            <person name="Winkler M.E."/>
        </authorList>
    </citation>
    <scope>NUCLEOTIDE SEQUENCE</scope>
</reference>
<sequence length="127" mass="14458">MYTNWLGMDNLIYAGFRIGFSNFSQTVNNYTIYDVNNQTWGQTSSFIPIVNDDLNALWMEFVIGVKTQVLNNLFLGFNVQLKNLISEKTKNNIDNISIPGFNRTYDSSSLGSGFSYSISYLIPIIKK</sequence>
<organism evidence="1">
    <name type="scientific">marine metagenome</name>
    <dbReference type="NCBI Taxonomy" id="408172"/>
    <lineage>
        <taxon>unclassified sequences</taxon>
        <taxon>metagenomes</taxon>
        <taxon>ecological metagenomes</taxon>
    </lineage>
</organism>
<dbReference type="EMBL" id="UINC01017929">
    <property type="protein sequence ID" value="SVA74851.1"/>
    <property type="molecule type" value="Genomic_DNA"/>
</dbReference>
<protein>
    <submittedName>
        <fullName evidence="1">Uncharacterized protein</fullName>
    </submittedName>
</protein>
<gene>
    <name evidence="1" type="ORF">METZ01_LOCUS127705</name>
</gene>
<name>A0A381YE41_9ZZZZ</name>
<dbReference type="AlphaFoldDB" id="A0A381YE41"/>
<accession>A0A381YE41</accession>